<proteinExistence type="predicted"/>
<reference evidence="1 2" key="1">
    <citation type="submission" date="2024-05" db="EMBL/GenBank/DDBJ databases">
        <title>Genetic variation in Jamaican populations of the coffee berry borer (Hypothenemus hampei).</title>
        <authorList>
            <person name="Errbii M."/>
            <person name="Myrie A."/>
        </authorList>
    </citation>
    <scope>NUCLEOTIDE SEQUENCE [LARGE SCALE GENOMIC DNA]</scope>
    <source>
        <strain evidence="1">JA-Hopewell-2020-01-JO</strain>
        <tissue evidence="1">Whole body</tissue>
    </source>
</reference>
<dbReference type="EMBL" id="JBDJPC010000019">
    <property type="protein sequence ID" value="KAL1487759.1"/>
    <property type="molecule type" value="Genomic_DNA"/>
</dbReference>
<sequence>AFLFQDDMFITNNLRIDITDKKYILMGWYRIIFLRTTLMYSDYNLCIVYIDEILPTTFNNPLPSIHKLVYARFEKRSIFGAEKVGRETNDNQRESDQVNMGDGAESHIQALGVAASSLKRYVALRCHAGRQYLCDYVVLDELHGFSHPNELTDHSKGLL</sequence>
<dbReference type="AlphaFoldDB" id="A0ABD1E208"/>
<gene>
    <name evidence="1" type="ORF">ABEB36_015594</name>
</gene>
<protein>
    <submittedName>
        <fullName evidence="1">Uncharacterized protein</fullName>
    </submittedName>
</protein>
<comment type="caution">
    <text evidence="1">The sequence shown here is derived from an EMBL/GenBank/DDBJ whole genome shotgun (WGS) entry which is preliminary data.</text>
</comment>
<evidence type="ECO:0000313" key="1">
    <source>
        <dbReference type="EMBL" id="KAL1487759.1"/>
    </source>
</evidence>
<name>A0ABD1E208_HYPHA</name>
<dbReference type="Proteomes" id="UP001566132">
    <property type="component" value="Unassembled WGS sequence"/>
</dbReference>
<evidence type="ECO:0000313" key="2">
    <source>
        <dbReference type="Proteomes" id="UP001566132"/>
    </source>
</evidence>
<keyword evidence="2" id="KW-1185">Reference proteome</keyword>
<accession>A0ABD1E208</accession>
<organism evidence="1 2">
    <name type="scientific">Hypothenemus hampei</name>
    <name type="common">Coffee berry borer</name>
    <dbReference type="NCBI Taxonomy" id="57062"/>
    <lineage>
        <taxon>Eukaryota</taxon>
        <taxon>Metazoa</taxon>
        <taxon>Ecdysozoa</taxon>
        <taxon>Arthropoda</taxon>
        <taxon>Hexapoda</taxon>
        <taxon>Insecta</taxon>
        <taxon>Pterygota</taxon>
        <taxon>Neoptera</taxon>
        <taxon>Endopterygota</taxon>
        <taxon>Coleoptera</taxon>
        <taxon>Polyphaga</taxon>
        <taxon>Cucujiformia</taxon>
        <taxon>Curculionidae</taxon>
        <taxon>Scolytinae</taxon>
        <taxon>Hypothenemus</taxon>
    </lineage>
</organism>
<feature type="non-terminal residue" evidence="1">
    <location>
        <position position="1"/>
    </location>
</feature>